<evidence type="ECO:0000313" key="2">
    <source>
        <dbReference type="Proteomes" id="UP000596742"/>
    </source>
</evidence>
<reference evidence="1" key="1">
    <citation type="submission" date="2018-11" db="EMBL/GenBank/DDBJ databases">
        <authorList>
            <person name="Alioto T."/>
            <person name="Alioto T."/>
        </authorList>
    </citation>
    <scope>NUCLEOTIDE SEQUENCE</scope>
</reference>
<protein>
    <submittedName>
        <fullName evidence="1">Uncharacterized protein</fullName>
    </submittedName>
</protein>
<dbReference type="OrthoDB" id="6123598at2759"/>
<organism evidence="1 2">
    <name type="scientific">Mytilus galloprovincialis</name>
    <name type="common">Mediterranean mussel</name>
    <dbReference type="NCBI Taxonomy" id="29158"/>
    <lineage>
        <taxon>Eukaryota</taxon>
        <taxon>Metazoa</taxon>
        <taxon>Spiralia</taxon>
        <taxon>Lophotrochozoa</taxon>
        <taxon>Mollusca</taxon>
        <taxon>Bivalvia</taxon>
        <taxon>Autobranchia</taxon>
        <taxon>Pteriomorphia</taxon>
        <taxon>Mytilida</taxon>
        <taxon>Mytiloidea</taxon>
        <taxon>Mytilidae</taxon>
        <taxon>Mytilinae</taxon>
        <taxon>Mytilus</taxon>
    </lineage>
</organism>
<dbReference type="Proteomes" id="UP000596742">
    <property type="component" value="Unassembled WGS sequence"/>
</dbReference>
<comment type="caution">
    <text evidence="1">The sequence shown here is derived from an EMBL/GenBank/DDBJ whole genome shotgun (WGS) entry which is preliminary data.</text>
</comment>
<keyword evidence="2" id="KW-1185">Reference proteome</keyword>
<dbReference type="EMBL" id="UYJE01002402">
    <property type="protein sequence ID" value="VDI10354.1"/>
    <property type="molecule type" value="Genomic_DNA"/>
</dbReference>
<evidence type="ECO:0000313" key="1">
    <source>
        <dbReference type="EMBL" id="VDI10354.1"/>
    </source>
</evidence>
<dbReference type="AlphaFoldDB" id="A0A8B6CXC8"/>
<sequence length="226" mass="25505">MVVVFEDELDSFNVYEKLENQSFKQVVNHLSGTGSKDAIMDEFDSLFSDLYGSWIWKVVKQNDESIWLSVVSYIDLWLNSKSNNVKKTMSIALNISNTCDDHINMTLSQRLKMSHYASQVKLQADKLRIDLNLIKSIFDNNFKKINSCIKYVLTRSEEKEVNTIILAGNIANCPLLKCAIVTEFPNKQIFAIENSEHAALKGAVLFGHAPVVVSSIFCGAQVMVSR</sequence>
<proteinExistence type="predicted"/>
<dbReference type="PANTHER" id="PTHR14187:SF5">
    <property type="entry name" value="HEAT SHOCK 70 KDA PROTEIN 12A"/>
    <property type="match status" value="1"/>
</dbReference>
<accession>A0A8B6CXC8</accession>
<name>A0A8B6CXC8_MYTGA</name>
<dbReference type="PANTHER" id="PTHR14187">
    <property type="entry name" value="ALPHA KINASE/ELONGATION FACTOR 2 KINASE"/>
    <property type="match status" value="1"/>
</dbReference>
<gene>
    <name evidence="1" type="ORF">MGAL_10B067725</name>
</gene>